<evidence type="ECO:0000313" key="1">
    <source>
        <dbReference type="EMBL" id="CAD6268179.1"/>
    </source>
</evidence>
<proteinExistence type="predicted"/>
<name>A0A811REA2_9POAL</name>
<sequence length="296" mass="31919">MAGGAAWVTGGNDSCHGLGCPSDGSAPDHVQMERSASKGDKIIICDKTKMLHHSKLHLKLWVMVKSIKEATEELGVRRKEASRPAISTALADWNYPRDDDGAGVHDWPPVTPCFDFASAMRTSTGLTRIFLLPILISLPLLLMKRSSVPNARRMRVPAFGEWNHHGDDGGNGNGIGNGTWPAVMTPFFDLATLQKAAPKTGRRRRGGDDGFDAAKLATAAEAPQGHMQTRRSKVANSGAYAAAAARRSCFTVAKPVDDDLYGVPPDMMLYGKPAPRKEGWLRILRLLGCSCCLSPS</sequence>
<protein>
    <submittedName>
        <fullName evidence="1">Uncharacterized protein</fullName>
    </submittedName>
</protein>
<gene>
    <name evidence="1" type="ORF">NCGR_LOCUS51484</name>
</gene>
<dbReference type="EMBL" id="CAJGYO010000014">
    <property type="protein sequence ID" value="CAD6268179.1"/>
    <property type="molecule type" value="Genomic_DNA"/>
</dbReference>
<comment type="caution">
    <text evidence="1">The sequence shown here is derived from an EMBL/GenBank/DDBJ whole genome shotgun (WGS) entry which is preliminary data.</text>
</comment>
<accession>A0A811REA2</accession>
<evidence type="ECO:0000313" key="2">
    <source>
        <dbReference type="Proteomes" id="UP000604825"/>
    </source>
</evidence>
<reference evidence="1" key="1">
    <citation type="submission" date="2020-10" db="EMBL/GenBank/DDBJ databases">
        <authorList>
            <person name="Han B."/>
            <person name="Lu T."/>
            <person name="Zhao Q."/>
            <person name="Huang X."/>
            <person name="Zhao Y."/>
        </authorList>
    </citation>
    <scope>NUCLEOTIDE SEQUENCE</scope>
</reference>
<keyword evidence="2" id="KW-1185">Reference proteome</keyword>
<organism evidence="1 2">
    <name type="scientific">Miscanthus lutarioriparius</name>
    <dbReference type="NCBI Taxonomy" id="422564"/>
    <lineage>
        <taxon>Eukaryota</taxon>
        <taxon>Viridiplantae</taxon>
        <taxon>Streptophyta</taxon>
        <taxon>Embryophyta</taxon>
        <taxon>Tracheophyta</taxon>
        <taxon>Spermatophyta</taxon>
        <taxon>Magnoliopsida</taxon>
        <taxon>Liliopsida</taxon>
        <taxon>Poales</taxon>
        <taxon>Poaceae</taxon>
        <taxon>PACMAD clade</taxon>
        <taxon>Panicoideae</taxon>
        <taxon>Andropogonodae</taxon>
        <taxon>Andropogoneae</taxon>
        <taxon>Saccharinae</taxon>
        <taxon>Miscanthus</taxon>
    </lineage>
</organism>
<dbReference type="PANTHER" id="PTHR33699">
    <property type="entry name" value="EXPRESSED PROTEIN"/>
    <property type="match status" value="1"/>
</dbReference>
<dbReference type="Proteomes" id="UP000604825">
    <property type="component" value="Unassembled WGS sequence"/>
</dbReference>
<dbReference type="AlphaFoldDB" id="A0A811REA2"/>
<dbReference type="OrthoDB" id="692405at2759"/>
<dbReference type="PANTHER" id="PTHR33699:SF23">
    <property type="entry name" value="EXPRESSED PROTEIN"/>
    <property type="match status" value="1"/>
</dbReference>